<evidence type="ECO:0000313" key="3">
    <source>
        <dbReference type="Proteomes" id="UP000503447"/>
    </source>
</evidence>
<accession>A0A6M5YTS7</accession>
<keyword evidence="1" id="KW-0472">Membrane</keyword>
<dbReference type="RefSeq" id="WP_171472805.1">
    <property type="nucleotide sequence ID" value="NZ_CP053452.2"/>
</dbReference>
<feature type="transmembrane region" description="Helical" evidence="1">
    <location>
        <begin position="119"/>
        <end position="139"/>
    </location>
</feature>
<evidence type="ECO:0000256" key="1">
    <source>
        <dbReference type="SAM" id="Phobius"/>
    </source>
</evidence>
<reference evidence="3" key="1">
    <citation type="submission" date="2020-05" db="EMBL/GenBank/DDBJ databases">
        <title>Frigoriglobus tundricola gen. nov., sp. nov., a psychrotolerant cellulolytic planctomycete of the family Gemmataceae with two divergent copies of 16S rRNA gene.</title>
        <authorList>
            <person name="Kulichevskaya I.S."/>
            <person name="Ivanova A.A."/>
            <person name="Naumoff D.G."/>
            <person name="Beletsky A.V."/>
            <person name="Rijpstra W.I.C."/>
            <person name="Sinninghe Damste J.S."/>
            <person name="Mardanov A.V."/>
            <person name="Ravin N.V."/>
            <person name="Dedysh S.N."/>
        </authorList>
    </citation>
    <scope>NUCLEOTIDE SEQUENCE [LARGE SCALE GENOMIC DNA]</scope>
    <source>
        <strain evidence="3">PL17</strain>
    </source>
</reference>
<feature type="transmembrane region" description="Helical" evidence="1">
    <location>
        <begin position="29"/>
        <end position="48"/>
    </location>
</feature>
<organism evidence="2 3">
    <name type="scientific">Frigoriglobus tundricola</name>
    <dbReference type="NCBI Taxonomy" id="2774151"/>
    <lineage>
        <taxon>Bacteria</taxon>
        <taxon>Pseudomonadati</taxon>
        <taxon>Planctomycetota</taxon>
        <taxon>Planctomycetia</taxon>
        <taxon>Gemmatales</taxon>
        <taxon>Gemmataceae</taxon>
        <taxon>Frigoriglobus</taxon>
    </lineage>
</organism>
<feature type="transmembrane region" description="Helical" evidence="1">
    <location>
        <begin position="60"/>
        <end position="80"/>
    </location>
</feature>
<keyword evidence="3" id="KW-1185">Reference proteome</keyword>
<dbReference type="Proteomes" id="UP000503447">
    <property type="component" value="Chromosome"/>
</dbReference>
<dbReference type="AlphaFoldDB" id="A0A6M5YTS7"/>
<keyword evidence="1" id="KW-1133">Transmembrane helix</keyword>
<keyword evidence="1" id="KW-0812">Transmembrane</keyword>
<name>A0A6M5YTS7_9BACT</name>
<dbReference type="EMBL" id="CP053452">
    <property type="protein sequence ID" value="QJW97438.1"/>
    <property type="molecule type" value="Genomic_DNA"/>
</dbReference>
<feature type="transmembrane region" description="Helical" evidence="1">
    <location>
        <begin position="92"/>
        <end position="113"/>
    </location>
</feature>
<sequence>MSAAHPNTPPEKHPIAHSTGGQAIQTIQGLYYVIGGLWVALLISMFQSVTLPHYDLSRMWAVRAVGLLVAGFGAALIASGRKKEGPFIGGSLAMGVALVIAVLDTVCLATGVLPPLVLVDAGVEIGFAGCWAVAILFWFNTAPNRLAAMTTPYTPPANG</sequence>
<protein>
    <submittedName>
        <fullName evidence="2">Uncharacterized protein</fullName>
    </submittedName>
</protein>
<gene>
    <name evidence="2" type="ORF">FTUN_5012</name>
</gene>
<evidence type="ECO:0000313" key="2">
    <source>
        <dbReference type="EMBL" id="QJW97438.1"/>
    </source>
</evidence>
<dbReference type="KEGG" id="ftj:FTUN_5012"/>
<proteinExistence type="predicted"/>